<gene>
    <name evidence="1" type="primary">NCL1_44737</name>
    <name evidence="1" type="ORF">TNIN_234911</name>
</gene>
<accession>A0A8X6JW46</accession>
<organism evidence="1 2">
    <name type="scientific">Trichonephila inaurata madagascariensis</name>
    <dbReference type="NCBI Taxonomy" id="2747483"/>
    <lineage>
        <taxon>Eukaryota</taxon>
        <taxon>Metazoa</taxon>
        <taxon>Ecdysozoa</taxon>
        <taxon>Arthropoda</taxon>
        <taxon>Chelicerata</taxon>
        <taxon>Arachnida</taxon>
        <taxon>Araneae</taxon>
        <taxon>Araneomorphae</taxon>
        <taxon>Entelegynae</taxon>
        <taxon>Araneoidea</taxon>
        <taxon>Nephilidae</taxon>
        <taxon>Trichonephila</taxon>
        <taxon>Trichonephila inaurata</taxon>
    </lineage>
</organism>
<dbReference type="OrthoDB" id="6424171at2759"/>
<protein>
    <submittedName>
        <fullName evidence="1">Uncharacterized protein</fullName>
    </submittedName>
</protein>
<dbReference type="AlphaFoldDB" id="A0A8X6JW46"/>
<sequence>MDFPPPRLIDQKFWIWGSTHEQAISENIWEISVPKRRSQNWSIILSYIISIFESSNDERKGKFDLILGDAKEIEIMKKRTNIRQKPTWKKVRDQVHSFNPFQNRPPLFLDGTMRHLIQMFGERLNTYGAQIKRSGETFDNSVKLGTVSRLLQCSIQVYLIDSKGKREIIKYFSEEKNDNTTIVLFQKVQKTGQSRGKLRYSFGMNLCYANRLRRESLSVILREAQIHPDIIIDIQNNLNYNENFLLALLKNSWRESLPQIFGSPYIPQKLSYAGFNTNPYQLEKNGVSAFSHSASLDTCLPLFILYNYSANCFYTHQHSIRCPSLVIANALKNVGSRLRNDFQVLNNVSDFNCRQTLAIKTIQGILKLNTFQKDVIHDITKIYQDYSVSQKFNLKKRIIISILKNYENLDVNDALNALYIYYIKFKDFYESIDSFTCLLLFDNILHLNPIYKSVFMHTIFTLFLTILSYKRFPKCEHGTFCNGCQLTNRCEALQCIPLNYRTHFKIYCNRLLNYLINDTNEEEYEPDITLKNVIKELEKYPEIKDEFLFVRLIRYLTIASNVPFNIDRRKGIYVIERALQVLGETLVTSEKNNILGCLLNFNLPLGLGEVLLCLRNHCFSHYQASSSFGKINLEKDALKFESLQPSLRYILEIVQQLYVIQVYRVESVMIEFCRFIYFALPPSFVQEIEQEKKRINEQQLDYFNAMKPKVKRSVENVLNGLYRSIKIYEKVKDLKQEVLTLKAFVRFINRHCNGKDTAILVKAIECLYDFIESNCGSSLNGIMKSKLTDDVTNLQKMIENVFRDTVSMDTDYSNFDYSKLTQFLNDLKSFKYFSMEEITTIKQECLNRCKHIEEAENSLKDSLKKTSPLSLKEEEKLLSHIPMSRNKRKLIQKALTRDPDKALKMLNDLSDRTLSLNNVTDMESLIKFTDIQDNRNLLLSVQFPYHLNKKILRFLNRKVECLLHSMKELKIILIEENDEIKNLYTSKSSGENARKHAIFLMRERYKKDPLVRLSLEMLLFECQNILNYRPDFKHLWEKLSGLFSGINLRDVLSHGNTVLQITDENLDGNDLPANFIEKMLKLVDDIEVLEALSCLWSKSKPEDLEQFENEIMQDKSSFVAMIKENPMWRSYVQLFPLR</sequence>
<dbReference type="EMBL" id="BMAV01025276">
    <property type="protein sequence ID" value="GFS40180.1"/>
    <property type="molecule type" value="Genomic_DNA"/>
</dbReference>
<dbReference type="Proteomes" id="UP000886998">
    <property type="component" value="Unassembled WGS sequence"/>
</dbReference>
<reference evidence="1" key="1">
    <citation type="submission" date="2020-08" db="EMBL/GenBank/DDBJ databases">
        <title>Multicomponent nature underlies the extraordinary mechanical properties of spider dragline silk.</title>
        <authorList>
            <person name="Kono N."/>
            <person name="Nakamura H."/>
            <person name="Mori M."/>
            <person name="Yoshida Y."/>
            <person name="Ohtoshi R."/>
            <person name="Malay A.D."/>
            <person name="Moran D.A.P."/>
            <person name="Tomita M."/>
            <person name="Numata K."/>
            <person name="Arakawa K."/>
        </authorList>
    </citation>
    <scope>NUCLEOTIDE SEQUENCE</scope>
</reference>
<keyword evidence="2" id="KW-1185">Reference proteome</keyword>
<comment type="caution">
    <text evidence="1">The sequence shown here is derived from an EMBL/GenBank/DDBJ whole genome shotgun (WGS) entry which is preliminary data.</text>
</comment>
<evidence type="ECO:0000313" key="1">
    <source>
        <dbReference type="EMBL" id="GFS40180.1"/>
    </source>
</evidence>
<name>A0A8X6JW46_9ARAC</name>
<evidence type="ECO:0000313" key="2">
    <source>
        <dbReference type="Proteomes" id="UP000886998"/>
    </source>
</evidence>
<proteinExistence type="predicted"/>